<dbReference type="PIRSF" id="PIRSF001365">
    <property type="entry name" value="DHDPS"/>
    <property type="match status" value="1"/>
</dbReference>
<dbReference type="PANTHER" id="PTHR12128">
    <property type="entry name" value="DIHYDRODIPICOLINATE SYNTHASE"/>
    <property type="match status" value="1"/>
</dbReference>
<dbReference type="CDD" id="cd00408">
    <property type="entry name" value="DHDPS-like"/>
    <property type="match status" value="1"/>
</dbReference>
<evidence type="ECO:0000256" key="2">
    <source>
        <dbReference type="ARBA" id="ARBA00023239"/>
    </source>
</evidence>
<comment type="similarity">
    <text evidence="1 3">Belongs to the DapA family.</text>
</comment>
<keyword evidence="2 3" id="KW-0456">Lyase</keyword>
<organism evidence="4 5">
    <name type="scientific">Nibrella viscosa</name>
    <dbReference type="NCBI Taxonomy" id="1084524"/>
    <lineage>
        <taxon>Bacteria</taxon>
        <taxon>Pseudomonadati</taxon>
        <taxon>Bacteroidota</taxon>
        <taxon>Cytophagia</taxon>
        <taxon>Cytophagales</taxon>
        <taxon>Spirosomataceae</taxon>
        <taxon>Nibrella</taxon>
    </lineage>
</organism>
<dbReference type="SUPFAM" id="SSF51569">
    <property type="entry name" value="Aldolase"/>
    <property type="match status" value="1"/>
</dbReference>
<dbReference type="SMART" id="SM01130">
    <property type="entry name" value="DHDPS"/>
    <property type="match status" value="1"/>
</dbReference>
<evidence type="ECO:0000313" key="4">
    <source>
        <dbReference type="EMBL" id="GAA4418032.1"/>
    </source>
</evidence>
<name>A0ABP8KX95_9BACT</name>
<dbReference type="InterPro" id="IPR002220">
    <property type="entry name" value="DapA-like"/>
</dbReference>
<dbReference type="InterPro" id="IPR013785">
    <property type="entry name" value="Aldolase_TIM"/>
</dbReference>
<dbReference type="Pfam" id="PF00701">
    <property type="entry name" value="DHDPS"/>
    <property type="match status" value="1"/>
</dbReference>
<dbReference type="PANTHER" id="PTHR12128:SF66">
    <property type="entry name" value="4-HYDROXY-2-OXOGLUTARATE ALDOLASE, MITOCHONDRIAL"/>
    <property type="match status" value="1"/>
</dbReference>
<dbReference type="EMBL" id="BAABHB010000016">
    <property type="protein sequence ID" value="GAA4418032.1"/>
    <property type="molecule type" value="Genomic_DNA"/>
</dbReference>
<accession>A0ABP8KX95</accession>
<sequence length="321" mass="35307">MAEKLPDGLWPVMITPLTPGNTVDVAGLERLTEFYLDAGSSGLFANCLSSEMFQLTEEERLLITQTVVKTGRGHVPVVATGSFSQDVTAVAESIKKIYDTGVQAVVLVTNMLAQPDESEEVLKSRLEQIMAQTGDIPLGVYECPVPYKRLLSPALLEWLAASGRFLYHKDTSCHSGLLARKCAAVHGSLLNLYNADTATALDSLDAGASGLSPISANFYPELYSYLLTQYRQKGRTEALNRLHAFLTMMDRVTHSFYPYAAKLFLQQRGLKIETVTRIPTETLSNVDHIRLNALKDSFQALAEMYSVPLALHTEQTPAPVH</sequence>
<gene>
    <name evidence="4" type="ORF">GCM10023187_51020</name>
</gene>
<proteinExistence type="inferred from homology"/>
<protein>
    <submittedName>
        <fullName evidence="4">Dihydrodipicolinate synthase family protein</fullName>
    </submittedName>
</protein>
<dbReference type="Gene3D" id="3.20.20.70">
    <property type="entry name" value="Aldolase class I"/>
    <property type="match status" value="1"/>
</dbReference>
<dbReference type="Proteomes" id="UP001500936">
    <property type="component" value="Unassembled WGS sequence"/>
</dbReference>
<evidence type="ECO:0000256" key="1">
    <source>
        <dbReference type="ARBA" id="ARBA00007592"/>
    </source>
</evidence>
<evidence type="ECO:0000313" key="5">
    <source>
        <dbReference type="Proteomes" id="UP001500936"/>
    </source>
</evidence>
<evidence type="ECO:0000256" key="3">
    <source>
        <dbReference type="PIRNR" id="PIRNR001365"/>
    </source>
</evidence>
<dbReference type="RefSeq" id="WP_345270890.1">
    <property type="nucleotide sequence ID" value="NZ_BAABHB010000016.1"/>
</dbReference>
<reference evidence="5" key="1">
    <citation type="journal article" date="2019" name="Int. J. Syst. Evol. Microbiol.">
        <title>The Global Catalogue of Microorganisms (GCM) 10K type strain sequencing project: providing services to taxonomists for standard genome sequencing and annotation.</title>
        <authorList>
            <consortium name="The Broad Institute Genomics Platform"/>
            <consortium name="The Broad Institute Genome Sequencing Center for Infectious Disease"/>
            <person name="Wu L."/>
            <person name="Ma J."/>
        </authorList>
    </citation>
    <scope>NUCLEOTIDE SEQUENCE [LARGE SCALE GENOMIC DNA]</scope>
    <source>
        <strain evidence="5">JCM 17925</strain>
    </source>
</reference>
<keyword evidence="5" id="KW-1185">Reference proteome</keyword>
<comment type="caution">
    <text evidence="4">The sequence shown here is derived from an EMBL/GenBank/DDBJ whole genome shotgun (WGS) entry which is preliminary data.</text>
</comment>